<proteinExistence type="predicted"/>
<dbReference type="AlphaFoldDB" id="A0A6I3LQJ6"/>
<accession>A0A6I3LQJ6</accession>
<keyword evidence="2" id="KW-1185">Reference proteome</keyword>
<sequence length="157" mass="18298">MKNLLMTIPLLFSLLIGGCAKRNNSSILSKDGVILNTTETAEDREYRIISDDQIDRLNTIIKKKRLSSEEQIMQEYAPEDKHAEGNYLYVLKRTTDNPEKITVTLLEDCIMDDSMKARKVVMDMRVQNDQYYVIKIKESYQCWKDRGHEEWNAGLCL</sequence>
<reference evidence="1 2" key="1">
    <citation type="submission" date="2019-11" db="EMBL/GenBank/DDBJ databases">
        <title>Genome of Strain BIT-d1.</title>
        <authorList>
            <person name="Yang Y."/>
        </authorList>
    </citation>
    <scope>NUCLEOTIDE SEQUENCE [LARGE SCALE GENOMIC DNA]</scope>
    <source>
        <strain evidence="1 2">BIT-d1</strain>
    </source>
</reference>
<evidence type="ECO:0008006" key="3">
    <source>
        <dbReference type="Google" id="ProtNLM"/>
    </source>
</evidence>
<protein>
    <recommendedName>
        <fullName evidence="3">Lipoprotein</fullName>
    </recommendedName>
</protein>
<gene>
    <name evidence="1" type="ORF">GJV76_12505</name>
</gene>
<dbReference type="EMBL" id="WMJX01000035">
    <property type="protein sequence ID" value="MTG98941.1"/>
    <property type="molecule type" value="Genomic_DNA"/>
</dbReference>
<dbReference type="RefSeq" id="WP_155092952.1">
    <property type="nucleotide sequence ID" value="NZ_CP102754.1"/>
</dbReference>
<organism evidence="1 2">
    <name type="scientific">Myroides albus</name>
    <dbReference type="NCBI Taxonomy" id="2562892"/>
    <lineage>
        <taxon>Bacteria</taxon>
        <taxon>Pseudomonadati</taxon>
        <taxon>Bacteroidota</taxon>
        <taxon>Flavobacteriia</taxon>
        <taxon>Flavobacteriales</taxon>
        <taxon>Flavobacteriaceae</taxon>
        <taxon>Myroides</taxon>
    </lineage>
</organism>
<comment type="caution">
    <text evidence="1">The sequence shown here is derived from an EMBL/GenBank/DDBJ whole genome shotgun (WGS) entry which is preliminary data.</text>
</comment>
<name>A0A6I3LQJ6_9FLAO</name>
<dbReference type="OrthoDB" id="9806939at2"/>
<evidence type="ECO:0000313" key="1">
    <source>
        <dbReference type="EMBL" id="MTG98941.1"/>
    </source>
</evidence>
<dbReference type="PROSITE" id="PS51257">
    <property type="entry name" value="PROKAR_LIPOPROTEIN"/>
    <property type="match status" value="1"/>
</dbReference>
<dbReference type="Proteomes" id="UP000438760">
    <property type="component" value="Unassembled WGS sequence"/>
</dbReference>
<evidence type="ECO:0000313" key="2">
    <source>
        <dbReference type="Proteomes" id="UP000438760"/>
    </source>
</evidence>